<sequence length="153" mass="18583">MIGLRKYIKRMFTFELLCWRYKFMLSLIGCWPPLYVKKQIFKRLFVNICLTSLILIQVFALFTSANEIDTILEIMTYLLPILGMDTPYFAVYFNIEKTLYFYNHCIADWEKLENEEEREIFQKCVINNTYYTLLITGRMRQQFFKITHIFLES</sequence>
<accession>A0ABM1IXB2</accession>
<reference evidence="3" key="1">
    <citation type="submission" date="2025-08" db="UniProtKB">
        <authorList>
            <consortium name="RefSeq"/>
        </authorList>
    </citation>
    <scope>IDENTIFICATION</scope>
    <source>
        <tissue evidence="3">Whole body</tissue>
    </source>
</reference>
<keyword evidence="1" id="KW-1133">Transmembrane helix</keyword>
<feature type="transmembrane region" description="Helical" evidence="1">
    <location>
        <begin position="74"/>
        <end position="93"/>
    </location>
</feature>
<evidence type="ECO:0000313" key="2">
    <source>
        <dbReference type="Proteomes" id="UP000694924"/>
    </source>
</evidence>
<evidence type="ECO:0000313" key="3">
    <source>
        <dbReference type="RefSeq" id="XP_015184849.1"/>
    </source>
</evidence>
<name>A0ABM1IXB2_POLDO</name>
<dbReference type="Proteomes" id="UP000694924">
    <property type="component" value="Unplaced"/>
</dbReference>
<dbReference type="RefSeq" id="XP_015184849.1">
    <property type="nucleotide sequence ID" value="XM_015329363.1"/>
</dbReference>
<proteinExistence type="predicted"/>
<protein>
    <submittedName>
        <fullName evidence="3">Uncharacterized protein LOC107070832</fullName>
    </submittedName>
</protein>
<dbReference type="GeneID" id="107070832"/>
<gene>
    <name evidence="3" type="primary">LOC107070832</name>
</gene>
<keyword evidence="1" id="KW-0472">Membrane</keyword>
<feature type="transmembrane region" description="Helical" evidence="1">
    <location>
        <begin position="44"/>
        <end position="62"/>
    </location>
</feature>
<organism evidence="2 3">
    <name type="scientific">Polistes dominula</name>
    <name type="common">European paper wasp</name>
    <name type="synonym">Vespa dominula</name>
    <dbReference type="NCBI Taxonomy" id="743375"/>
    <lineage>
        <taxon>Eukaryota</taxon>
        <taxon>Metazoa</taxon>
        <taxon>Ecdysozoa</taxon>
        <taxon>Arthropoda</taxon>
        <taxon>Hexapoda</taxon>
        <taxon>Insecta</taxon>
        <taxon>Pterygota</taxon>
        <taxon>Neoptera</taxon>
        <taxon>Endopterygota</taxon>
        <taxon>Hymenoptera</taxon>
        <taxon>Apocrita</taxon>
        <taxon>Aculeata</taxon>
        <taxon>Vespoidea</taxon>
        <taxon>Vespidae</taxon>
        <taxon>Polistinae</taxon>
        <taxon>Polistini</taxon>
        <taxon>Polistes</taxon>
    </lineage>
</organism>
<keyword evidence="2" id="KW-1185">Reference proteome</keyword>
<keyword evidence="1" id="KW-0812">Transmembrane</keyword>
<evidence type="ECO:0000256" key="1">
    <source>
        <dbReference type="SAM" id="Phobius"/>
    </source>
</evidence>